<evidence type="ECO:0000313" key="4">
    <source>
        <dbReference type="Proteomes" id="UP000790787"/>
    </source>
</evidence>
<dbReference type="InterPro" id="IPR036872">
    <property type="entry name" value="CH_dom_sf"/>
</dbReference>
<dbReference type="GO" id="GO:0005524">
    <property type="term" value="F:ATP binding"/>
    <property type="evidence" value="ECO:0007669"/>
    <property type="project" value="UniProtKB-UniRule"/>
</dbReference>
<dbReference type="InterPro" id="IPR027640">
    <property type="entry name" value="Kinesin-like_fam"/>
</dbReference>
<dbReference type="PROSITE" id="PS50067">
    <property type="entry name" value="KINESIN_MOTOR_2"/>
    <property type="match status" value="1"/>
</dbReference>
<dbReference type="CDD" id="cd21203">
    <property type="entry name" value="CH_AtKIN14-like"/>
    <property type="match status" value="1"/>
</dbReference>
<dbReference type="InterPro" id="IPR036961">
    <property type="entry name" value="Kinesin_motor_dom_sf"/>
</dbReference>
<reference evidence="4" key="1">
    <citation type="journal article" date="2014" name="Nat. Commun.">
        <title>The tobacco genome sequence and its comparison with those of tomato and potato.</title>
        <authorList>
            <person name="Sierro N."/>
            <person name="Battey J.N."/>
            <person name="Ouadi S."/>
            <person name="Bakaher N."/>
            <person name="Bovet L."/>
            <person name="Willig A."/>
            <person name="Goepfert S."/>
            <person name="Peitsch M.C."/>
            <person name="Ivanov N.V."/>
        </authorList>
    </citation>
    <scope>NUCLEOTIDE SEQUENCE [LARGE SCALE GENOMIC DNA]</scope>
</reference>
<dbReference type="FunFam" id="1.10.418.10:FF:000067">
    <property type="entry name" value="kinesin-like protein KIN-14F"/>
    <property type="match status" value="1"/>
</dbReference>
<dbReference type="SMART" id="SM00129">
    <property type="entry name" value="KISc"/>
    <property type="match status" value="1"/>
</dbReference>
<organism evidence="4 5">
    <name type="scientific">Nicotiana tabacum</name>
    <name type="common">Common tobacco</name>
    <dbReference type="NCBI Taxonomy" id="4097"/>
    <lineage>
        <taxon>Eukaryota</taxon>
        <taxon>Viridiplantae</taxon>
        <taxon>Streptophyta</taxon>
        <taxon>Embryophyta</taxon>
        <taxon>Tracheophyta</taxon>
        <taxon>Spermatophyta</taxon>
        <taxon>Magnoliopsida</taxon>
        <taxon>eudicotyledons</taxon>
        <taxon>Gunneridae</taxon>
        <taxon>Pentapetalae</taxon>
        <taxon>asterids</taxon>
        <taxon>lamiids</taxon>
        <taxon>Solanales</taxon>
        <taxon>Solanaceae</taxon>
        <taxon>Nicotianoideae</taxon>
        <taxon>Nicotianeae</taxon>
        <taxon>Nicotiana</taxon>
    </lineage>
</organism>
<dbReference type="SUPFAM" id="SSF47576">
    <property type="entry name" value="Calponin-homology domain, CH-domain"/>
    <property type="match status" value="1"/>
</dbReference>
<dbReference type="RefSeq" id="XP_016437664.1">
    <property type="nucleotide sequence ID" value="XM_016582178.1"/>
</dbReference>
<dbReference type="OrthoDB" id="3176171at2759"/>
<dbReference type="KEGG" id="nta:107763690"/>
<name>A0A1S3XCW0_TOBAC</name>
<dbReference type="Proteomes" id="UP000790787">
    <property type="component" value="Chromosome 10"/>
</dbReference>
<dbReference type="InterPro" id="IPR027417">
    <property type="entry name" value="P-loop_NTPase"/>
</dbReference>
<dbReference type="InterPro" id="IPR001752">
    <property type="entry name" value="Kinesin_motor_dom"/>
</dbReference>
<dbReference type="PANTHER" id="PTHR47972">
    <property type="entry name" value="KINESIN-LIKE PROTEIN KLP-3"/>
    <property type="match status" value="1"/>
</dbReference>
<dbReference type="GO" id="GO:0007017">
    <property type="term" value="P:microtubule-based process"/>
    <property type="evidence" value="ECO:0000318"/>
    <property type="project" value="GO_Central"/>
</dbReference>
<gene>
    <name evidence="5" type="primary">LOC107763690</name>
</gene>
<dbReference type="Pfam" id="PF00307">
    <property type="entry name" value="CH"/>
    <property type="match status" value="1"/>
</dbReference>
<dbReference type="Pfam" id="PF00225">
    <property type="entry name" value="Kinesin"/>
    <property type="match status" value="1"/>
</dbReference>
<dbReference type="AlphaFoldDB" id="A0A1S3XCW0"/>
<dbReference type="Gene3D" id="3.40.850.10">
    <property type="entry name" value="Kinesin motor domain"/>
    <property type="match status" value="1"/>
</dbReference>
<dbReference type="STRING" id="4097.A0A1S3XCW0"/>
<evidence type="ECO:0000313" key="5">
    <source>
        <dbReference type="RefSeq" id="XP_016437664.1"/>
    </source>
</evidence>
<dbReference type="SMART" id="SM00033">
    <property type="entry name" value="CH"/>
    <property type="match status" value="1"/>
</dbReference>
<proteinExistence type="inferred from homology"/>
<evidence type="ECO:0000256" key="1">
    <source>
        <dbReference type="ARBA" id="ARBA00010899"/>
    </source>
</evidence>
<dbReference type="PROSITE" id="PS50021">
    <property type="entry name" value="CH"/>
    <property type="match status" value="1"/>
</dbReference>
<accession>A0A1S3XCW0</accession>
<dbReference type="GeneID" id="107763690"/>
<keyword evidence="3" id="KW-0547">Nucleotide-binding</keyword>
<dbReference type="PANTHER" id="PTHR47972:SF28">
    <property type="entry name" value="KINESIN-LIKE PROTEIN KLP-3"/>
    <property type="match status" value="1"/>
</dbReference>
<keyword evidence="4" id="KW-1185">Reference proteome</keyword>
<reference evidence="5" key="2">
    <citation type="submission" date="2025-08" db="UniProtKB">
        <authorList>
            <consortium name="RefSeq"/>
        </authorList>
    </citation>
    <scope>IDENTIFICATION</scope>
</reference>
<dbReference type="Gene3D" id="1.10.418.10">
    <property type="entry name" value="Calponin-like domain"/>
    <property type="match status" value="1"/>
</dbReference>
<dbReference type="FunFam" id="3.40.850.10:FF:000086">
    <property type="entry name" value="kinesin-like protein KIN-14F"/>
    <property type="match status" value="1"/>
</dbReference>
<keyword evidence="2 3" id="KW-0505">Motor protein</keyword>
<sequence>MPQENIHNQSNSLFNSSSSTTPVKNLRGLKSLAYNSSNEASYTEEMFNDRDLAQRKAEEAAARRYQAAEWLRQMDSGASEVLPKEPSEEEFRCGLRNGLILCNVLNKVNPGAVHKVVMNSVVDMSSEGAAQSAIQYFENMRNFLVAVGKMQLLTFEASDLEKGGSSNKVVDCILCLKGYYEWKEAGGIGVWKYGATVRITSCPKGSPSSFGGSDSADDSVDDSESSQFDQLLELLHLSGEVSFEESNAANILTFLFDRFGLGLLQAYLMERNGVEDFYLNSMVIDAVLRKVVKNFSGLLVSQSNQLRLFLKKILPDECSPLSRSEVLETISNYLRHRTSLVSTDVSRYCICGGKRENSWHDNGFHAGNEEIADVQQKELEELKIFCRETKLDVQKYKSGWEEEFRRLVHHIKGLEVASSSYHKVLEENRLLYNQVQDLKGTIRVYCRVRPFLSGQSDVQSTVDYIGENGDIMIVNPRKQGKDARKIFTFNKVFGTKVTQQQIYVDTQPLVRSVLDGFNVCIFAYGQTGSGKTYTMSGPDLTTEETWGVNYRALRDLFSTTKERRDMIEYEVGVQMIEIYNEQVRDLLVIDGANRRLDIRNNSQLNGLNVPDASLIPVKCTQDVLDLMRIGHKNRAVGATALNERSSRSHSILTVHVRGKEVVSGSTLKGCLHLVDLAGSERVDKSEAVGERLKEAQHINRSLSALGDVISALAQKSSHIPYRNSKLTQVLQDSLGGQAKTLMFVHINPEAEAFGETVSTLKFAERVASIDLGAARSNKETGEIRDMKEEISNLKQVLEKKEAELEHLKSGANARGQASPLRMMRHNGNASLKTEANQRSLDDTREVRSCSSGKQRRSQFPSKFTDKDFVPKMPLLTEEKSVASTKRRSPSPPVRRSISTDRGAHVRNRMKPETLENPPVMKLPFPARVPVTINKSVTNMPAIVCSDKMRGYQGSQEQSRQENISDVLYSLQRINNRRIPEHDEEQFKQVLNVRQGAIRKSKNENKIKSKHQLSTKIHIKSDVSVTLLSNGGNGGMIEEAQRSDISESENENGLVESHISGNIRVGNHPRSFSRNSQNVDQREREISQTVEAFLAGKYEDRPSSGNNMLRTAEVNNSFDPEFRKPEDKPSHANRIARNAKEVSNSLAPELRRSRSTPRGKFMLLP</sequence>
<dbReference type="GO" id="GO:0015630">
    <property type="term" value="C:microtubule cytoskeleton"/>
    <property type="evidence" value="ECO:0000318"/>
    <property type="project" value="GO_Central"/>
</dbReference>
<comment type="similarity">
    <text evidence="1">Belongs to the TRAFAC class myosin-kinesin ATPase superfamily. Kinesin family. KIN-14 subfamily.</text>
</comment>
<evidence type="ECO:0000256" key="2">
    <source>
        <dbReference type="ARBA" id="ARBA00023175"/>
    </source>
</evidence>
<dbReference type="GO" id="GO:0008017">
    <property type="term" value="F:microtubule binding"/>
    <property type="evidence" value="ECO:0000318"/>
    <property type="project" value="GO_Central"/>
</dbReference>
<dbReference type="GO" id="GO:0003777">
    <property type="term" value="F:microtubule motor activity"/>
    <property type="evidence" value="ECO:0007669"/>
    <property type="project" value="InterPro"/>
</dbReference>
<dbReference type="PRINTS" id="PR00380">
    <property type="entry name" value="KINESINHEAVY"/>
</dbReference>
<dbReference type="SMR" id="A0A1S3XCW0"/>
<dbReference type="PaxDb" id="4097-A0A1S3XCW0"/>
<dbReference type="OMA" id="TTECQKS"/>
<dbReference type="GO" id="GO:0007018">
    <property type="term" value="P:microtubule-based movement"/>
    <property type="evidence" value="ECO:0007669"/>
    <property type="project" value="InterPro"/>
</dbReference>
<keyword evidence="3" id="KW-0067">ATP-binding</keyword>
<evidence type="ECO:0000256" key="3">
    <source>
        <dbReference type="PROSITE-ProRule" id="PRU00283"/>
    </source>
</evidence>
<dbReference type="SUPFAM" id="SSF52540">
    <property type="entry name" value="P-loop containing nucleoside triphosphate hydrolases"/>
    <property type="match status" value="1"/>
</dbReference>
<dbReference type="InterPro" id="IPR001715">
    <property type="entry name" value="CH_dom"/>
</dbReference>
<protein>
    <submittedName>
        <fullName evidence="5">Kinesin KP1</fullName>
    </submittedName>
</protein>